<sequence>MNKIKRILNHFLTTHFAVKRYFPLDVRNRIAAKIAEVEKLHGGEIVFLVEANLPPWQLLHNISPRARALELFSRFRVWDTEENCGVLLYILLADRQVEIIADRGIDNKVGQEGWQKICDEMKEAFRQGEFEKATFRAIEQISEHLISYFPRHRGDINELPDQPVIL</sequence>
<evidence type="ECO:0000313" key="2">
    <source>
        <dbReference type="EMBL" id="NMC63193.1"/>
    </source>
</evidence>
<protein>
    <recommendedName>
        <fullName evidence="1">TPM domain-containing protein</fullName>
    </recommendedName>
</protein>
<proteinExistence type="predicted"/>
<feature type="domain" description="TPM" evidence="1">
    <location>
        <begin position="25"/>
        <end position="142"/>
    </location>
</feature>
<dbReference type="InterPro" id="IPR007621">
    <property type="entry name" value="TPM_dom"/>
</dbReference>
<evidence type="ECO:0000259" key="1">
    <source>
        <dbReference type="Pfam" id="PF04536"/>
    </source>
</evidence>
<reference evidence="2 3" key="1">
    <citation type="journal article" date="2020" name="Biotechnol. Biofuels">
        <title>New insights from the biogas microbiome by comprehensive genome-resolved metagenomics of nearly 1600 species originating from multiple anaerobic digesters.</title>
        <authorList>
            <person name="Campanaro S."/>
            <person name="Treu L."/>
            <person name="Rodriguez-R L.M."/>
            <person name="Kovalovszki A."/>
            <person name="Ziels R.M."/>
            <person name="Maus I."/>
            <person name="Zhu X."/>
            <person name="Kougias P.G."/>
            <person name="Basile A."/>
            <person name="Luo G."/>
            <person name="Schluter A."/>
            <person name="Konstantinidis K.T."/>
            <person name="Angelidaki I."/>
        </authorList>
    </citation>
    <scope>NUCLEOTIDE SEQUENCE [LARGE SCALE GENOMIC DNA]</scope>
    <source>
        <strain evidence="2">AS27yjCOA_65</strain>
    </source>
</reference>
<gene>
    <name evidence="2" type="ORF">GYA55_08485</name>
</gene>
<dbReference type="Proteomes" id="UP000524246">
    <property type="component" value="Unassembled WGS sequence"/>
</dbReference>
<dbReference type="Pfam" id="PF04536">
    <property type="entry name" value="TPM_phosphatase"/>
    <property type="match status" value="1"/>
</dbReference>
<evidence type="ECO:0000313" key="3">
    <source>
        <dbReference type="Proteomes" id="UP000524246"/>
    </source>
</evidence>
<accession>A0A7X9IJJ9</accession>
<name>A0A7X9IJJ9_9DELT</name>
<dbReference type="EMBL" id="JAAZON010000375">
    <property type="protein sequence ID" value="NMC63193.1"/>
    <property type="molecule type" value="Genomic_DNA"/>
</dbReference>
<organism evidence="2 3">
    <name type="scientific">SAR324 cluster bacterium</name>
    <dbReference type="NCBI Taxonomy" id="2024889"/>
    <lineage>
        <taxon>Bacteria</taxon>
        <taxon>Deltaproteobacteria</taxon>
        <taxon>SAR324 cluster</taxon>
    </lineage>
</organism>
<dbReference type="AlphaFoldDB" id="A0A7X9IJJ9"/>
<dbReference type="PANTHER" id="PTHR30373:SF8">
    <property type="entry name" value="BLL7265 PROTEIN"/>
    <property type="match status" value="1"/>
</dbReference>
<dbReference type="PANTHER" id="PTHR30373">
    <property type="entry name" value="UPF0603 PROTEIN YGCG"/>
    <property type="match status" value="1"/>
</dbReference>
<comment type="caution">
    <text evidence="2">The sequence shown here is derived from an EMBL/GenBank/DDBJ whole genome shotgun (WGS) entry which is preliminary data.</text>
</comment>
<dbReference type="Gene3D" id="3.10.310.50">
    <property type="match status" value="1"/>
</dbReference>